<feature type="compositionally biased region" description="Basic and acidic residues" evidence="1">
    <location>
        <begin position="60"/>
        <end position="69"/>
    </location>
</feature>
<feature type="region of interest" description="Disordered" evidence="1">
    <location>
        <begin position="42"/>
        <end position="69"/>
    </location>
</feature>
<evidence type="ECO:0000313" key="3">
    <source>
        <dbReference type="Proteomes" id="UP000789901"/>
    </source>
</evidence>
<sequence>MVNSQNNQLYLVITEDNKVYSFWQTITCDKIYFKYGNSSEEKDEYTEGQEELEQNLQKQAKLEPKKRMP</sequence>
<proteinExistence type="predicted"/>
<protein>
    <submittedName>
        <fullName evidence="2">30356_t:CDS:1</fullName>
    </submittedName>
</protein>
<keyword evidence="3" id="KW-1185">Reference proteome</keyword>
<dbReference type="Proteomes" id="UP000789901">
    <property type="component" value="Unassembled WGS sequence"/>
</dbReference>
<gene>
    <name evidence="2" type="ORF">GMARGA_LOCUS19259</name>
</gene>
<name>A0ABN7VIR3_GIGMA</name>
<comment type="caution">
    <text evidence="2">The sequence shown here is derived from an EMBL/GenBank/DDBJ whole genome shotgun (WGS) entry which is preliminary data.</text>
</comment>
<organism evidence="2 3">
    <name type="scientific">Gigaspora margarita</name>
    <dbReference type="NCBI Taxonomy" id="4874"/>
    <lineage>
        <taxon>Eukaryota</taxon>
        <taxon>Fungi</taxon>
        <taxon>Fungi incertae sedis</taxon>
        <taxon>Mucoromycota</taxon>
        <taxon>Glomeromycotina</taxon>
        <taxon>Glomeromycetes</taxon>
        <taxon>Diversisporales</taxon>
        <taxon>Gigasporaceae</taxon>
        <taxon>Gigaspora</taxon>
    </lineage>
</organism>
<reference evidence="2 3" key="1">
    <citation type="submission" date="2021-06" db="EMBL/GenBank/DDBJ databases">
        <authorList>
            <person name="Kallberg Y."/>
            <person name="Tangrot J."/>
            <person name="Rosling A."/>
        </authorList>
    </citation>
    <scope>NUCLEOTIDE SEQUENCE [LARGE SCALE GENOMIC DNA]</scope>
    <source>
        <strain evidence="2 3">120-4 pot B 10/14</strain>
    </source>
</reference>
<dbReference type="EMBL" id="CAJVQB010015933">
    <property type="protein sequence ID" value="CAG8777474.1"/>
    <property type="molecule type" value="Genomic_DNA"/>
</dbReference>
<evidence type="ECO:0000256" key="1">
    <source>
        <dbReference type="SAM" id="MobiDB-lite"/>
    </source>
</evidence>
<evidence type="ECO:0000313" key="2">
    <source>
        <dbReference type="EMBL" id="CAG8777474.1"/>
    </source>
</evidence>
<accession>A0ABN7VIR3</accession>
<feature type="compositionally biased region" description="Acidic residues" evidence="1">
    <location>
        <begin position="42"/>
        <end position="53"/>
    </location>
</feature>